<feature type="domain" description="Sm" evidence="11">
    <location>
        <begin position="115"/>
        <end position="188"/>
    </location>
</feature>
<dbReference type="GO" id="GO:0005681">
    <property type="term" value="C:spliceosomal complex"/>
    <property type="evidence" value="ECO:0007669"/>
    <property type="project" value="UniProtKB-UniRule"/>
</dbReference>
<protein>
    <recommendedName>
        <fullName evidence="9">U6 snRNA-associated Sm-like protein LSm4</fullName>
    </recommendedName>
</protein>
<evidence type="ECO:0000256" key="6">
    <source>
        <dbReference type="ARBA" id="ARBA00023187"/>
    </source>
</evidence>
<comment type="similarity">
    <text evidence="2 9">Belongs to the snRNP Sm proteins family.</text>
</comment>
<feature type="compositionally biased region" description="Basic and acidic residues" evidence="10">
    <location>
        <begin position="194"/>
        <end position="204"/>
    </location>
</feature>
<keyword evidence="7 9" id="KW-0539">Nucleus</keyword>
<dbReference type="Proteomes" id="UP000515125">
    <property type="component" value="Unplaced"/>
</dbReference>
<sequence length="222" mass="24303">MQRGPPYADIYMRNPSTISPGKCQYASAPLKNVQFGPSARLFELRSHRHGGVVQYVGSGSTVGDHQMSSREAVPLFDGLDVKAGRPCLHAARLPQQDSSQTLAAACSVWLGAAQLPLALLRAAQNRPLMVELKNGETYSGMLAACDGFMNLHLKNSVCTSKDGERFWKVSECFLRGNTVKYARLQEELVTLVKEEKPQARDKPPARGRGRGRGISMRGELTC</sequence>
<evidence type="ECO:0000256" key="1">
    <source>
        <dbReference type="ARBA" id="ARBA00004123"/>
    </source>
</evidence>
<dbReference type="InterPro" id="IPR010920">
    <property type="entry name" value="LSM_dom_sf"/>
</dbReference>
<proteinExistence type="inferred from homology"/>
<dbReference type="SMART" id="SM00651">
    <property type="entry name" value="Sm"/>
    <property type="match status" value="1"/>
</dbReference>
<gene>
    <name evidence="13" type="primary">LOC34618129</name>
    <name evidence="9" type="synonym">LSM4</name>
</gene>
<dbReference type="GeneID" id="34618129"/>
<dbReference type="InterPro" id="IPR047575">
    <property type="entry name" value="Sm"/>
</dbReference>
<keyword evidence="12" id="KW-1185">Reference proteome</keyword>
<comment type="subcellular location">
    <subcellularLocation>
        <location evidence="1 9">Nucleus</location>
    </subcellularLocation>
</comment>
<keyword evidence="8 9" id="KW-0687">Ribonucleoprotein</keyword>
<keyword evidence="4 9" id="KW-0747">Spliceosome</keyword>
<keyword evidence="3 9" id="KW-0507">mRNA processing</keyword>
<dbReference type="InterPro" id="IPR027141">
    <property type="entry name" value="LSm4/Sm_D1/D3"/>
</dbReference>
<comment type="subunit">
    <text evidence="9">LSm subunits form a heteromer with a doughnut shape.</text>
</comment>
<dbReference type="InterPro" id="IPR001163">
    <property type="entry name" value="Sm_dom_euk/arc"/>
</dbReference>
<evidence type="ECO:0000256" key="4">
    <source>
        <dbReference type="ARBA" id="ARBA00022728"/>
    </source>
</evidence>
<dbReference type="GO" id="GO:0003723">
    <property type="term" value="F:RNA binding"/>
    <property type="evidence" value="ECO:0007669"/>
    <property type="project" value="UniProtKB-KW"/>
</dbReference>
<accession>A0A6P6S2P6</accession>
<dbReference type="RefSeq" id="XP_026193967.1">
    <property type="nucleotide sequence ID" value="XM_026338182.1"/>
</dbReference>
<keyword evidence="6 9" id="KW-0508">mRNA splicing</keyword>
<evidence type="ECO:0000256" key="9">
    <source>
        <dbReference type="RuleBase" id="RU365049"/>
    </source>
</evidence>
<dbReference type="Gene3D" id="2.30.30.100">
    <property type="match status" value="1"/>
</dbReference>
<dbReference type="CDD" id="cd01723">
    <property type="entry name" value="LSm4"/>
    <property type="match status" value="1"/>
</dbReference>
<organism evidence="12 13">
    <name type="scientific">Cyclospora cayetanensis</name>
    <dbReference type="NCBI Taxonomy" id="88456"/>
    <lineage>
        <taxon>Eukaryota</taxon>
        <taxon>Sar</taxon>
        <taxon>Alveolata</taxon>
        <taxon>Apicomplexa</taxon>
        <taxon>Conoidasida</taxon>
        <taxon>Coccidia</taxon>
        <taxon>Eucoccidiorida</taxon>
        <taxon>Eimeriorina</taxon>
        <taxon>Eimeriidae</taxon>
        <taxon>Cyclospora</taxon>
    </lineage>
</organism>
<evidence type="ECO:0000256" key="7">
    <source>
        <dbReference type="ARBA" id="ARBA00023242"/>
    </source>
</evidence>
<dbReference type="PROSITE" id="PS52002">
    <property type="entry name" value="SM"/>
    <property type="match status" value="1"/>
</dbReference>
<evidence type="ECO:0000256" key="3">
    <source>
        <dbReference type="ARBA" id="ARBA00022664"/>
    </source>
</evidence>
<reference evidence="13" key="1">
    <citation type="submission" date="2025-08" db="UniProtKB">
        <authorList>
            <consortium name="RefSeq"/>
        </authorList>
    </citation>
    <scope>IDENTIFICATION</scope>
</reference>
<dbReference type="InterPro" id="IPR034101">
    <property type="entry name" value="Lsm4"/>
</dbReference>
<dbReference type="SUPFAM" id="SSF50182">
    <property type="entry name" value="Sm-like ribonucleoproteins"/>
    <property type="match status" value="1"/>
</dbReference>
<dbReference type="OrthoDB" id="747253at2759"/>
<evidence type="ECO:0000256" key="10">
    <source>
        <dbReference type="SAM" id="MobiDB-lite"/>
    </source>
</evidence>
<dbReference type="PANTHER" id="PTHR23338">
    <property type="entry name" value="SMALL NUCLEAR RIBONUCLEOPROTEIN SM"/>
    <property type="match status" value="1"/>
</dbReference>
<keyword evidence="5 9" id="KW-0694">RNA-binding</keyword>
<evidence type="ECO:0000256" key="5">
    <source>
        <dbReference type="ARBA" id="ARBA00022884"/>
    </source>
</evidence>
<dbReference type="GO" id="GO:0000398">
    <property type="term" value="P:mRNA splicing, via spliceosome"/>
    <property type="evidence" value="ECO:0007669"/>
    <property type="project" value="InterPro"/>
</dbReference>
<dbReference type="Pfam" id="PF01423">
    <property type="entry name" value="LSM"/>
    <property type="match status" value="1"/>
</dbReference>
<evidence type="ECO:0000256" key="2">
    <source>
        <dbReference type="ARBA" id="ARBA00006850"/>
    </source>
</evidence>
<comment type="function">
    <text evidence="9">Binds specifically to the 3'-terminal U-tract of U6 snRNA.</text>
</comment>
<name>A0A6P6S2P6_9EIME</name>
<dbReference type="GO" id="GO:0000956">
    <property type="term" value="P:nuclear-transcribed mRNA catabolic process"/>
    <property type="evidence" value="ECO:0007669"/>
    <property type="project" value="UniProtKB-UniRule"/>
</dbReference>
<dbReference type="AlphaFoldDB" id="A0A6P6S2P6"/>
<evidence type="ECO:0000256" key="8">
    <source>
        <dbReference type="ARBA" id="ARBA00023274"/>
    </source>
</evidence>
<evidence type="ECO:0000313" key="12">
    <source>
        <dbReference type="Proteomes" id="UP000515125"/>
    </source>
</evidence>
<feature type="region of interest" description="Disordered" evidence="10">
    <location>
        <begin position="194"/>
        <end position="222"/>
    </location>
</feature>
<evidence type="ECO:0000259" key="11">
    <source>
        <dbReference type="PROSITE" id="PS52002"/>
    </source>
</evidence>
<evidence type="ECO:0000313" key="13">
    <source>
        <dbReference type="RefSeq" id="XP_026193967.1"/>
    </source>
</evidence>